<dbReference type="SUPFAM" id="SSF49899">
    <property type="entry name" value="Concanavalin A-like lectins/glucanases"/>
    <property type="match status" value="1"/>
</dbReference>
<evidence type="ECO:0000259" key="2">
    <source>
        <dbReference type="Pfam" id="PF09206"/>
    </source>
</evidence>
<evidence type="ECO:0000256" key="1">
    <source>
        <dbReference type="SAM" id="SignalP"/>
    </source>
</evidence>
<feature type="chain" id="PRO_5047479799" description="Alpha-L-arabinofuranosidase B-like protein" evidence="1">
    <location>
        <begin position="38"/>
        <end position="735"/>
    </location>
</feature>
<dbReference type="InterPro" id="IPR058502">
    <property type="entry name" value="PLL-like_beta-prop"/>
</dbReference>
<dbReference type="EMBL" id="BAAALF010000023">
    <property type="protein sequence ID" value="GAA1228880.1"/>
    <property type="molecule type" value="Genomic_DNA"/>
</dbReference>
<accession>A0ABN1W321</accession>
<comment type="caution">
    <text evidence="4">The sequence shown here is derived from an EMBL/GenBank/DDBJ whole genome shotgun (WGS) entry which is preliminary data.</text>
</comment>
<dbReference type="SUPFAM" id="SSF89372">
    <property type="entry name" value="Fucose-specific lectin"/>
    <property type="match status" value="2"/>
</dbReference>
<dbReference type="Proteomes" id="UP001500037">
    <property type="component" value="Unassembled WGS sequence"/>
</dbReference>
<name>A0ABN1W321_9ACTN</name>
<reference evidence="4 5" key="1">
    <citation type="journal article" date="2019" name="Int. J. Syst. Evol. Microbiol.">
        <title>The Global Catalogue of Microorganisms (GCM) 10K type strain sequencing project: providing services to taxonomists for standard genome sequencing and annotation.</title>
        <authorList>
            <consortium name="The Broad Institute Genomics Platform"/>
            <consortium name="The Broad Institute Genome Sequencing Center for Infectious Disease"/>
            <person name="Wu L."/>
            <person name="Ma J."/>
        </authorList>
    </citation>
    <scope>NUCLEOTIDE SEQUENCE [LARGE SCALE GENOMIC DNA]</scope>
    <source>
        <strain evidence="4 5">JCM 13004</strain>
    </source>
</reference>
<dbReference type="RefSeq" id="WP_344440839.1">
    <property type="nucleotide sequence ID" value="NZ_BAAALF010000023.1"/>
</dbReference>
<dbReference type="InterPro" id="IPR038964">
    <property type="entry name" value="ABFB"/>
</dbReference>
<dbReference type="Pfam" id="PF26607">
    <property type="entry name" value="DUF8189"/>
    <property type="match status" value="2"/>
</dbReference>
<sequence>MATAHRHPGWRKLFRTLVGALPVVVATLVALPTAAHASTTAPCDIYRSHQTGCVAAHSTVRALFGGYTGPLYQLTRASDGATHDVSGLADGYADAADHDAFCAATSCTITKIYDQTQNHNDLVPGPQGAWGTGADRPADANALAITAGGHKVYGVWITPGVGYRYTGRAAGVAVGGQPEGAYLVASGGHANSGCCFDYGNAEAEPTDTGSGHMDAINLSTTCMFGPCTGSGPWVEADLEDGLFRGGNGANTANLGNNSPYVTAMLKNDGRTTFALKGGNAQAGGLNTWWSGPLPSTYTMQQEGGIILGIGGDNSNWSEGTFFEGVMTAGYPSDAAEDAVQANIVAAGYSGQTGVPNGAHSMVAGSRATVIDHNGATAVYALGTDGKIYEDYQRTPGAGNWSGWELGLGAGTPYGRTGIANGFVSSPSAFVDSAGKTVVTAIDGSGNLEENYQTVPGGGPWSGWHYYNSPLPTGVTFVGTPVSTKDVNGVNVTYVTGTDGNVYENYLKSGVGWNGWELALGASGALVSSPSVFVDSVGKTVVTAIDRSGNLQESYQTLPGNGPWSGWHHYNSPLPTGVTFVGTPNSVKDGNGTNVTFVTGTDGNVYENYLIPGVTWHGWEPAPGTSGALVSSPSVFVDSAGKTVVTAIDASGTVEESYQTVPGSGPWSGWHTYDSPLPSGVSFVGVPNSLKDRNGTNVTYALGSDGNVYENYLIPGVKWSGWQPALGTPPVGLIQF</sequence>
<keyword evidence="5" id="KW-1185">Reference proteome</keyword>
<feature type="signal peptide" evidence="1">
    <location>
        <begin position="1"/>
        <end position="37"/>
    </location>
</feature>
<dbReference type="Gene3D" id="2.60.120.200">
    <property type="match status" value="1"/>
</dbReference>
<feature type="domain" description="Alpha-L-arabinofuranosidase B catalytic" evidence="2">
    <location>
        <begin position="42"/>
        <end position="349"/>
    </location>
</feature>
<dbReference type="PANTHER" id="PTHR39447">
    <property type="entry name" value="ALPHA-L-ARABINOFURANOSIDASE B"/>
    <property type="match status" value="1"/>
</dbReference>
<evidence type="ECO:0000313" key="4">
    <source>
        <dbReference type="EMBL" id="GAA1228880.1"/>
    </source>
</evidence>
<dbReference type="Pfam" id="PF09206">
    <property type="entry name" value="ArabFuran-catal"/>
    <property type="match status" value="1"/>
</dbReference>
<dbReference type="InterPro" id="IPR013320">
    <property type="entry name" value="ConA-like_dom_sf"/>
</dbReference>
<evidence type="ECO:0000313" key="5">
    <source>
        <dbReference type="Proteomes" id="UP001500037"/>
    </source>
</evidence>
<feature type="domain" description="PLL-like beta propeller" evidence="3">
    <location>
        <begin position="432"/>
        <end position="572"/>
    </location>
</feature>
<feature type="domain" description="PLL-like beta propeller" evidence="3">
    <location>
        <begin position="590"/>
        <end position="678"/>
    </location>
</feature>
<proteinExistence type="predicted"/>
<evidence type="ECO:0000259" key="3">
    <source>
        <dbReference type="Pfam" id="PF26607"/>
    </source>
</evidence>
<gene>
    <name evidence="4" type="ORF">GCM10009665_19140</name>
</gene>
<dbReference type="InterPro" id="IPR015289">
    <property type="entry name" value="A-L-arabinofuranosidase_B_cat"/>
</dbReference>
<protein>
    <recommendedName>
        <fullName evidence="6">Alpha-L-arabinofuranosidase B-like protein</fullName>
    </recommendedName>
</protein>
<dbReference type="Gene3D" id="2.120.10.70">
    <property type="entry name" value="Fucose-specific lectin"/>
    <property type="match status" value="1"/>
</dbReference>
<dbReference type="PANTHER" id="PTHR39447:SF2">
    <property type="entry name" value="ALPHA-L-ARABINOFURANOSIDASE B"/>
    <property type="match status" value="1"/>
</dbReference>
<keyword evidence="1" id="KW-0732">Signal</keyword>
<organism evidence="4 5">
    <name type="scientific">Kitasatospora nipponensis</name>
    <dbReference type="NCBI Taxonomy" id="258049"/>
    <lineage>
        <taxon>Bacteria</taxon>
        <taxon>Bacillati</taxon>
        <taxon>Actinomycetota</taxon>
        <taxon>Actinomycetes</taxon>
        <taxon>Kitasatosporales</taxon>
        <taxon>Streptomycetaceae</taxon>
        <taxon>Kitasatospora</taxon>
    </lineage>
</organism>
<evidence type="ECO:0008006" key="6">
    <source>
        <dbReference type="Google" id="ProtNLM"/>
    </source>
</evidence>